<dbReference type="EMBL" id="JBBMER010000004">
    <property type="protein sequence ID" value="MEQ2379554.1"/>
    <property type="molecule type" value="Genomic_DNA"/>
</dbReference>
<comment type="caution">
    <text evidence="1">The sequence shown here is derived from an EMBL/GenBank/DDBJ whole genome shotgun (WGS) entry which is preliminary data.</text>
</comment>
<name>A0ABV1BVL0_9FIRM</name>
<evidence type="ECO:0000313" key="1">
    <source>
        <dbReference type="EMBL" id="MEQ2379554.1"/>
    </source>
</evidence>
<keyword evidence="2" id="KW-1185">Reference proteome</keyword>
<reference evidence="1 2" key="1">
    <citation type="submission" date="2024-03" db="EMBL/GenBank/DDBJ databases">
        <title>Human intestinal bacterial collection.</title>
        <authorList>
            <person name="Pauvert C."/>
            <person name="Hitch T.C.A."/>
            <person name="Clavel T."/>
        </authorList>
    </citation>
    <scope>NUCLEOTIDE SEQUENCE [LARGE SCALE GENOMIC DNA]</scope>
    <source>
        <strain evidence="1 2">CLA-AA-H255</strain>
    </source>
</reference>
<organism evidence="1 2">
    <name type="scientific">[Lactobacillus] rogosae</name>
    <dbReference type="NCBI Taxonomy" id="706562"/>
    <lineage>
        <taxon>Bacteria</taxon>
        <taxon>Bacillati</taxon>
        <taxon>Bacillota</taxon>
        <taxon>Clostridia</taxon>
        <taxon>Lachnospirales</taxon>
        <taxon>Lachnospiraceae</taxon>
        <taxon>Lachnospira</taxon>
    </lineage>
</organism>
<protein>
    <submittedName>
        <fullName evidence="1">Uncharacterized protein</fullName>
    </submittedName>
</protein>
<evidence type="ECO:0000313" key="2">
    <source>
        <dbReference type="Proteomes" id="UP001442364"/>
    </source>
</evidence>
<sequence length="1163" mass="125951">MYNNVTEAFKETIRSPSRTFEARLRINGKWYNSRFKKLGYETSSTADEALQLGSAVSAKIEITLKKIDELFENTEIPVEIGLKLPSGKYEYIPLGFFTAEHPQSDQATTTFTAYDRMMKTTGLYISNLTYPASAASVLSEISTSCGVPADVSGLDYIMIQTKPVGYTYREVIGYIAGLAGGFACVDRAGTIVIKWYKECEYSIDKTRIMSFEHNESNFHLDYVNCNVDSQTELTQGGGQLGITFSNPFMTSDRLSYIYQSIKGFTYRGASLKTLGDIRLDPWDIITVNDGTGEYKMPVMNLVQEYDGGMAMTVTSYGKTETETETDFKGPTTQQNERIYSDLILAKELIAKKVDADWVKANTVTAEKITAVNAEIIDIKTNYLKAEDADLKYANIKLSNIEAGSIKTAMIDKGAVGTAQIADGSITDAKIVDLTANKITSGTIDAANIEVINLKAANITVGTINGKQIAEGAIDTSKFGTDVTDWMNTTDKDIENAAQKADTANTNAAGALSAAEAAKILSAAASKTAEGAQLTADGKNTVFYQTTAPLAENRKTNDIWFNTADSNKMYYFNGTGWVLRQFGTNAIANASITNALIADATIQNAKIANIDAGKITSGYISADRLAAGSVTIGKLDSTTQNDIASAKKRYQITVDLRDAKYNTDTYYPVLISPSIPYNGLHNYECNVQLNSGSKPVWSTHNQGFTCNLILRVLAGGWGTTDAAGYLEENNYRFCNKMPAFVGQVQQHSQIYFMLRGGARYYIYTPNKSDVTIYTVKTNIARNTSYTVYLEPTQSPKNDYAEAKGSTIASWCAANNKTLINGGKIYTGSVTATQISVNAITTEKIAANAVNADKIAASAITSAKIAANAVTSDKIVANAVTAAKIASKTITANQIAANSVTAAELSVSTLSAISANLGTVTAGVLKSTNYVANSTGSTFNLNNGYLEINNGSVNLKNSVASTKINASGFITSQFLGHTLDCTGTIFNGVTIYKTNNKSDYKIMLGNEAISIFKEESEIISGKNGAKYYKDGFDYYRNSKLVTRAGFEDNGGAFWLANSQGANTIGLIGSQGLIYGRKISADYGIPFVQWGTNWNFGSGSWKEYIITFQKSYAAPPLISVMPTTLFSNENICLTEVTETYFKYSVYEPTTSFAYGTRWMAIGVNNG</sequence>
<dbReference type="RefSeq" id="WP_349153531.1">
    <property type="nucleotide sequence ID" value="NZ_JBBMER010000004.1"/>
</dbReference>
<proteinExistence type="predicted"/>
<gene>
    <name evidence="1" type="ORF">WMO14_06640</name>
</gene>
<dbReference type="Proteomes" id="UP001442364">
    <property type="component" value="Unassembled WGS sequence"/>
</dbReference>
<accession>A0ABV1BVL0</accession>